<sequence>MPVTGEDRKMEFGDLLKVIGEFGRFQKLLVFLLCIPNSLTPFHMFGQVFIVTEVPHYCNTSWIRRFDLNLTKEQELNLTIPRKPDGSLEECCMFTPVQGSLQSLQLNSTEKCRDGWVYPDERPPSLLTEFNLVCERKNLNSISQSFLMAGVLVGALVFGPLSDRIGSRNMILFTLLLMGSFGVGAGFAPNLYVYIALRFIVGSAFAGFSISVAALSSEWVGASYRPLAMIITHCCNAMGQMALAGLAYGIRNWRLYQIVGSAPALCLFFYIWILPSSARWLLTRGKIEEAKKTIRRAASINKRSAPEELLNQLAPEKKAKPGNILDLFRKAHLRKLILIMAWVWFVDSLVYYGVSLHVADFGLDIYMTQLVFGAVEIPARASCIFLLQWMGRKKCQAGWLLLAGVICLIIPAIPKTIPVAVTVLAVIGKASLGASFSTTYVFSAEVFPTVIRQTSLGLCSMSSRIGGILAPLVGLLDEIHPAIPMVLLGGMALAGGILCFFLPETRNKDLQDDTTVSPSSQLSEKPVHSGVENGPAEEKSGNRIAETTSTYF</sequence>
<feature type="transmembrane region" description="Helical" evidence="6">
    <location>
        <begin position="195"/>
        <end position="215"/>
    </location>
</feature>
<feature type="transmembrane region" description="Helical" evidence="6">
    <location>
        <begin position="399"/>
        <end position="417"/>
    </location>
</feature>
<feature type="transmembrane region" description="Helical" evidence="6">
    <location>
        <begin position="255"/>
        <end position="274"/>
    </location>
</feature>
<dbReference type="Proteomes" id="UP000694871">
    <property type="component" value="Unplaced"/>
</dbReference>
<keyword evidence="4 6" id="KW-0472">Membrane</keyword>
<feature type="region of interest" description="Disordered" evidence="5">
    <location>
        <begin position="511"/>
        <end position="552"/>
    </location>
</feature>
<evidence type="ECO:0000256" key="5">
    <source>
        <dbReference type="SAM" id="MobiDB-lite"/>
    </source>
</evidence>
<feature type="transmembrane region" description="Helical" evidence="6">
    <location>
        <begin position="141"/>
        <end position="158"/>
    </location>
</feature>
<feature type="compositionally biased region" description="Polar residues" evidence="5">
    <location>
        <begin position="513"/>
        <end position="523"/>
    </location>
</feature>
<keyword evidence="3 6" id="KW-1133">Transmembrane helix</keyword>
<keyword evidence="8" id="KW-1185">Reference proteome</keyword>
<dbReference type="SUPFAM" id="SSF103473">
    <property type="entry name" value="MFS general substrate transporter"/>
    <property type="match status" value="1"/>
</dbReference>
<gene>
    <name evidence="9" type="primary">LOC107118599</name>
</gene>
<dbReference type="Gene3D" id="1.20.1250.20">
    <property type="entry name" value="MFS general substrate transporter like domains"/>
    <property type="match status" value="1"/>
</dbReference>
<dbReference type="InterPro" id="IPR020846">
    <property type="entry name" value="MFS_dom"/>
</dbReference>
<dbReference type="PROSITE" id="PS50850">
    <property type="entry name" value="MFS"/>
    <property type="match status" value="1"/>
</dbReference>
<evidence type="ECO:0000259" key="7">
    <source>
        <dbReference type="PROSITE" id="PS50850"/>
    </source>
</evidence>
<feature type="transmembrane region" description="Helical" evidence="6">
    <location>
        <begin position="170"/>
        <end position="189"/>
    </location>
</feature>
<accession>A0ABM1KRW0</accession>
<proteinExistence type="predicted"/>
<comment type="subcellular location">
    <subcellularLocation>
        <location evidence="1">Membrane</location>
        <topology evidence="1">Multi-pass membrane protein</topology>
    </subcellularLocation>
</comment>
<dbReference type="InterPro" id="IPR036259">
    <property type="entry name" value="MFS_trans_sf"/>
</dbReference>
<feature type="transmembrane region" description="Helical" evidence="6">
    <location>
        <begin position="482"/>
        <end position="502"/>
    </location>
</feature>
<evidence type="ECO:0000256" key="2">
    <source>
        <dbReference type="ARBA" id="ARBA00022692"/>
    </source>
</evidence>
<feature type="transmembrane region" description="Helical" evidence="6">
    <location>
        <begin position="336"/>
        <end position="354"/>
    </location>
</feature>
<dbReference type="GeneID" id="107118599"/>
<evidence type="ECO:0000313" key="9">
    <source>
        <dbReference type="RefSeq" id="XP_015276447.1"/>
    </source>
</evidence>
<keyword evidence="2 6" id="KW-0812">Transmembrane</keyword>
<feature type="transmembrane region" description="Helical" evidence="6">
    <location>
        <begin position="366"/>
        <end position="387"/>
    </location>
</feature>
<dbReference type="RefSeq" id="XP_015276447.1">
    <property type="nucleotide sequence ID" value="XM_015420961.1"/>
</dbReference>
<organism evidence="8 9">
    <name type="scientific">Gekko japonicus</name>
    <name type="common">Schlegel's Japanese gecko</name>
    <dbReference type="NCBI Taxonomy" id="146911"/>
    <lineage>
        <taxon>Eukaryota</taxon>
        <taxon>Metazoa</taxon>
        <taxon>Chordata</taxon>
        <taxon>Craniata</taxon>
        <taxon>Vertebrata</taxon>
        <taxon>Euteleostomi</taxon>
        <taxon>Lepidosauria</taxon>
        <taxon>Squamata</taxon>
        <taxon>Bifurcata</taxon>
        <taxon>Gekkota</taxon>
        <taxon>Gekkonidae</taxon>
        <taxon>Gekkoninae</taxon>
        <taxon>Gekko</taxon>
    </lineage>
</organism>
<dbReference type="Pfam" id="PF00083">
    <property type="entry name" value="Sugar_tr"/>
    <property type="match status" value="1"/>
</dbReference>
<dbReference type="InterPro" id="IPR005828">
    <property type="entry name" value="MFS_sugar_transport-like"/>
</dbReference>
<evidence type="ECO:0000256" key="1">
    <source>
        <dbReference type="ARBA" id="ARBA00004141"/>
    </source>
</evidence>
<evidence type="ECO:0000313" key="8">
    <source>
        <dbReference type="Proteomes" id="UP000694871"/>
    </source>
</evidence>
<protein>
    <submittedName>
        <fullName evidence="9">Solute carrier family 22 member 13-like</fullName>
    </submittedName>
</protein>
<evidence type="ECO:0000256" key="3">
    <source>
        <dbReference type="ARBA" id="ARBA00022989"/>
    </source>
</evidence>
<evidence type="ECO:0000256" key="4">
    <source>
        <dbReference type="ARBA" id="ARBA00023136"/>
    </source>
</evidence>
<feature type="domain" description="Major facilitator superfamily (MFS) profile" evidence="7">
    <location>
        <begin position="100"/>
        <end position="507"/>
    </location>
</feature>
<dbReference type="PANTHER" id="PTHR24064">
    <property type="entry name" value="SOLUTE CARRIER FAMILY 22 MEMBER"/>
    <property type="match status" value="1"/>
</dbReference>
<name>A0ABM1KRW0_GEKJA</name>
<reference evidence="9" key="1">
    <citation type="submission" date="2025-08" db="UniProtKB">
        <authorList>
            <consortium name="RefSeq"/>
        </authorList>
    </citation>
    <scope>IDENTIFICATION</scope>
</reference>
<evidence type="ECO:0000256" key="6">
    <source>
        <dbReference type="SAM" id="Phobius"/>
    </source>
</evidence>